<accession>A0A1N7RSD9</accession>
<dbReference type="AlphaFoldDB" id="A0A1N7RSD9"/>
<feature type="transmembrane region" description="Helical" evidence="1">
    <location>
        <begin position="48"/>
        <end position="65"/>
    </location>
</feature>
<dbReference type="EMBL" id="CYGX02000013">
    <property type="protein sequence ID" value="SIT38023.1"/>
    <property type="molecule type" value="Genomic_DNA"/>
</dbReference>
<keyword evidence="3" id="KW-1185">Reference proteome</keyword>
<evidence type="ECO:0000313" key="2">
    <source>
        <dbReference type="EMBL" id="SIT38023.1"/>
    </source>
</evidence>
<sequence length="66" mass="7036">MASRKENVNSSAAIDERLPACDVVDACGDLNHGEHAAAMLLTAWRCRALRGVAWCGLVWLGIAAVE</sequence>
<name>A0A1N7RSD9_9BURK</name>
<dbReference type="Proteomes" id="UP000187012">
    <property type="component" value="Unassembled WGS sequence"/>
</dbReference>
<proteinExistence type="predicted"/>
<keyword evidence="1" id="KW-0812">Transmembrane</keyword>
<organism evidence="2 3">
    <name type="scientific">Paraburkholderia ribeironis</name>
    <dbReference type="NCBI Taxonomy" id="1247936"/>
    <lineage>
        <taxon>Bacteria</taxon>
        <taxon>Pseudomonadati</taxon>
        <taxon>Pseudomonadota</taxon>
        <taxon>Betaproteobacteria</taxon>
        <taxon>Burkholderiales</taxon>
        <taxon>Burkholderiaceae</taxon>
        <taxon>Paraburkholderia</taxon>
    </lineage>
</organism>
<protein>
    <submittedName>
        <fullName evidence="2">Uncharacterized protein</fullName>
    </submittedName>
</protein>
<reference evidence="2 3" key="1">
    <citation type="submission" date="2016-12" db="EMBL/GenBank/DDBJ databases">
        <authorList>
            <person name="Song W.-J."/>
            <person name="Kurnit D.M."/>
        </authorList>
    </citation>
    <scope>NUCLEOTIDE SEQUENCE [LARGE SCALE GENOMIC DNA]</scope>
    <source>
        <strain evidence="2 3">STM7296</strain>
    </source>
</reference>
<evidence type="ECO:0000313" key="3">
    <source>
        <dbReference type="Proteomes" id="UP000187012"/>
    </source>
</evidence>
<evidence type="ECO:0000256" key="1">
    <source>
        <dbReference type="SAM" id="Phobius"/>
    </source>
</evidence>
<keyword evidence="1" id="KW-1133">Transmembrane helix</keyword>
<dbReference type="STRING" id="1247936.BN2475_130055"/>
<gene>
    <name evidence="2" type="ORF">BN2475_130055</name>
</gene>
<keyword evidence="1" id="KW-0472">Membrane</keyword>